<dbReference type="GO" id="GO:0036088">
    <property type="term" value="P:D-serine catabolic process"/>
    <property type="evidence" value="ECO:0007669"/>
    <property type="project" value="TreeGrafter"/>
</dbReference>
<dbReference type="PROSITE" id="PS51318">
    <property type="entry name" value="TAT"/>
    <property type="match status" value="1"/>
</dbReference>
<dbReference type="PANTHER" id="PTHR28004:SF2">
    <property type="entry name" value="D-SERINE DEHYDRATASE"/>
    <property type="match status" value="1"/>
</dbReference>
<gene>
    <name evidence="2" type="ORF">NCTC8684_00302</name>
</gene>
<dbReference type="Gene3D" id="2.40.37.20">
    <property type="entry name" value="D-serine dehydratase-like domain"/>
    <property type="match status" value="1"/>
</dbReference>
<protein>
    <submittedName>
        <fullName evidence="2">Predicted amino acid aldolase or racemase</fullName>
    </submittedName>
</protein>
<dbReference type="InterPro" id="IPR042208">
    <property type="entry name" value="D-ser_dehydrat-like_sf"/>
</dbReference>
<dbReference type="InterPro" id="IPR051466">
    <property type="entry name" value="D-amino_acid_metab_enzyme"/>
</dbReference>
<dbReference type="EMBL" id="UIGR01000001">
    <property type="protein sequence ID" value="SUX31269.1"/>
    <property type="molecule type" value="Genomic_DNA"/>
</dbReference>
<dbReference type="Proteomes" id="UP000254029">
    <property type="component" value="Unassembled WGS sequence"/>
</dbReference>
<dbReference type="Gene3D" id="3.20.20.10">
    <property type="entry name" value="Alanine racemase"/>
    <property type="match status" value="1"/>
</dbReference>
<dbReference type="InterPro" id="IPR029066">
    <property type="entry name" value="PLP-binding_barrel"/>
</dbReference>
<sequence length="428" mass="46292">MSGPSLGRRRLLAALGAGAAASLVWLARPSARGAPHDAYFRQLQAALRQAGIAEPTLVLDRQRLRANIRRISDHLAGKMALRVVVKSLPCPALLAEAALLAGSRRQMLFSLPQLEAMAKGERDILLGKPLPAAAALAFYRQFSDAAFRPERQLQWLVDTPERLAQYRELARGQHLHLRLNFEIDVGLHRGGVADIATLRRMLDMVAEEPRLQWSGLMGYDAHVAKIPDLPGLRAKALRHARGRYAAFAAAARAHPAARTASGPCFNAAGSPTYRLYHGDGPENEVAVGSAMVKPADFDLPLLDDLLPACFIATPVLKALPRFELPYGVEWLGGLVGGWDANARRGYFIYGGNWLADPASPSGLESSGLYGHSSNQQLLVGSGRQALAVDDMVFFRPRQSEAVLQQFGDIAVYEGGRIVASWPVLPAAG</sequence>
<proteinExistence type="predicted"/>
<dbReference type="InterPro" id="IPR006311">
    <property type="entry name" value="TAT_signal"/>
</dbReference>
<dbReference type="CDD" id="cd06814">
    <property type="entry name" value="PLPDE_III_DSD_D-TA_like_3"/>
    <property type="match status" value="1"/>
</dbReference>
<dbReference type="PANTHER" id="PTHR28004">
    <property type="entry name" value="ZGC:162816-RELATED"/>
    <property type="match status" value="1"/>
</dbReference>
<evidence type="ECO:0000313" key="3">
    <source>
        <dbReference type="Proteomes" id="UP000254029"/>
    </source>
</evidence>
<dbReference type="InterPro" id="IPR001608">
    <property type="entry name" value="Ala_racemase_N"/>
</dbReference>
<dbReference type="Pfam" id="PF01168">
    <property type="entry name" value="Ala_racemase_N"/>
    <property type="match status" value="1"/>
</dbReference>
<organism evidence="2 3">
    <name type="scientific">Chromobacterium violaceum</name>
    <dbReference type="NCBI Taxonomy" id="536"/>
    <lineage>
        <taxon>Bacteria</taxon>
        <taxon>Pseudomonadati</taxon>
        <taxon>Pseudomonadota</taxon>
        <taxon>Betaproteobacteria</taxon>
        <taxon>Neisseriales</taxon>
        <taxon>Chromobacteriaceae</taxon>
        <taxon>Chromobacterium</taxon>
    </lineage>
</organism>
<dbReference type="RefSeq" id="WP_076226265.1">
    <property type="nucleotide sequence ID" value="NZ_JBHMEH010000050.1"/>
</dbReference>
<dbReference type="SUPFAM" id="SSF51419">
    <property type="entry name" value="PLP-binding barrel"/>
    <property type="match status" value="1"/>
</dbReference>
<comment type="caution">
    <text evidence="2">The sequence shown here is derived from an EMBL/GenBank/DDBJ whole genome shotgun (WGS) entry which is preliminary data.</text>
</comment>
<reference evidence="2 3" key="1">
    <citation type="submission" date="2018-06" db="EMBL/GenBank/DDBJ databases">
        <authorList>
            <consortium name="Pathogen Informatics"/>
            <person name="Doyle S."/>
        </authorList>
    </citation>
    <scope>NUCLEOTIDE SEQUENCE [LARGE SCALE GENOMIC DNA]</scope>
    <source>
        <strain evidence="2 3">NCTC8684</strain>
    </source>
</reference>
<evidence type="ECO:0000313" key="2">
    <source>
        <dbReference type="EMBL" id="SUX31269.1"/>
    </source>
</evidence>
<evidence type="ECO:0000259" key="1">
    <source>
        <dbReference type="Pfam" id="PF01168"/>
    </source>
</evidence>
<dbReference type="GO" id="GO:0008721">
    <property type="term" value="F:D-serine ammonia-lyase activity"/>
    <property type="evidence" value="ECO:0007669"/>
    <property type="project" value="TreeGrafter"/>
</dbReference>
<feature type="domain" description="Alanine racemase N-terminal" evidence="1">
    <location>
        <begin position="60"/>
        <end position="292"/>
    </location>
</feature>
<name>A0AAX2M502_CHRVL</name>
<accession>A0AAX2M502</accession>
<dbReference type="AlphaFoldDB" id="A0AAX2M502"/>